<accession>H8GDY8</accession>
<organism evidence="3 4">
    <name type="scientific">Saccharomonospora azurea NA-128</name>
    <dbReference type="NCBI Taxonomy" id="882081"/>
    <lineage>
        <taxon>Bacteria</taxon>
        <taxon>Bacillati</taxon>
        <taxon>Actinomycetota</taxon>
        <taxon>Actinomycetes</taxon>
        <taxon>Pseudonocardiales</taxon>
        <taxon>Pseudonocardiaceae</taxon>
        <taxon>Saccharomonospora</taxon>
    </lineage>
</organism>
<feature type="region of interest" description="Disordered" evidence="1">
    <location>
        <begin position="62"/>
        <end position="148"/>
    </location>
</feature>
<evidence type="ECO:0000259" key="2">
    <source>
        <dbReference type="Pfam" id="PF13453"/>
    </source>
</evidence>
<protein>
    <recommendedName>
        <fullName evidence="2">Transcription factor zinc-finger domain-containing protein</fullName>
    </recommendedName>
</protein>
<proteinExistence type="predicted"/>
<dbReference type="EMBL" id="CM001466">
    <property type="protein sequence ID" value="EHY89903.1"/>
    <property type="molecule type" value="Genomic_DNA"/>
</dbReference>
<evidence type="ECO:0000256" key="1">
    <source>
        <dbReference type="SAM" id="MobiDB-lite"/>
    </source>
</evidence>
<dbReference type="HOGENOM" id="CLU_147819_1_0_11"/>
<name>H8GDY8_9PSEU</name>
<dbReference type="AlphaFoldDB" id="H8GDY8"/>
<feature type="compositionally biased region" description="Gly residues" evidence="1">
    <location>
        <begin position="102"/>
        <end position="112"/>
    </location>
</feature>
<dbReference type="Proteomes" id="UP000004705">
    <property type="component" value="Chromosome"/>
</dbReference>
<dbReference type="InterPro" id="IPR027392">
    <property type="entry name" value="TF_Znf"/>
</dbReference>
<reference evidence="3 4" key="1">
    <citation type="journal article" date="2012" name="Stand. Genomic Sci.">
        <title>Genome sequence of the soil bacterium Saccharomonospora azurea type strain (NA-128(T)).</title>
        <authorList>
            <person name="Klenk H.P."/>
            <person name="Held B."/>
            <person name="Lucas S."/>
            <person name="Lapidus A."/>
            <person name="Copeland A."/>
            <person name="Hammon N."/>
            <person name="Pitluck S."/>
            <person name="Goodwin L.A."/>
            <person name="Han C."/>
            <person name="Tapia R."/>
            <person name="Brambilla E.M."/>
            <person name="Potter G."/>
            <person name="Land M."/>
            <person name="Ivanova N."/>
            <person name="Rohde M."/>
            <person name="Goker M."/>
            <person name="Detter J.C."/>
            <person name="Kyrpides N.C."/>
            <person name="Woyke T."/>
        </authorList>
    </citation>
    <scope>NUCLEOTIDE SEQUENCE [LARGE SCALE GENOMIC DNA]</scope>
    <source>
        <strain evidence="3 4">NA-128</strain>
    </source>
</reference>
<evidence type="ECO:0000313" key="4">
    <source>
        <dbReference type="Proteomes" id="UP000004705"/>
    </source>
</evidence>
<gene>
    <name evidence="3" type="ORF">SacazDRAFT_03020</name>
</gene>
<feature type="compositionally biased region" description="Pro residues" evidence="1">
    <location>
        <begin position="65"/>
        <end position="86"/>
    </location>
</feature>
<keyword evidence="4" id="KW-1185">Reference proteome</keyword>
<evidence type="ECO:0000313" key="3">
    <source>
        <dbReference type="EMBL" id="EHY89903.1"/>
    </source>
</evidence>
<feature type="domain" description="Transcription factor zinc-finger" evidence="2">
    <location>
        <begin position="17"/>
        <end position="56"/>
    </location>
</feature>
<sequence length="148" mass="16068">MTLSVGWPILRKLMIVICPKCQNVMTTLDKNGIHIEQCNGCRGIFLDRGELEQIVSAENSFYASAPPPPYTPRSAPPPPPAPPYGAPAPGGHYGDSPRPYRGGHGGHGGHGGYYADSPRPYQGGYHDSPRPYGHGPRRKKSFLESLFD</sequence>
<dbReference type="Pfam" id="PF13453">
    <property type="entry name" value="Zn_ribbon_TFIIB"/>
    <property type="match status" value="1"/>
</dbReference>